<sequence>MRALTPKGAATRQRIVEGAAKLIRDHGPANVGLDDIRAATATSKSQLFHYFPDGKADMLLAVAAHEAELVLEEQQPYLSDLTSWAQWEAWRDRVIARYAAQRRRCPLSALTAQLGLADPAVEEIITGMYARWQRHVADGVRAVRPDADAERVATQLIGAIAGGATMLVATDDIRYLEIGLTEAIENLRRGAPRAMSL</sequence>
<dbReference type="SUPFAM" id="SSF48498">
    <property type="entry name" value="Tetracyclin repressor-like, C-terminal domain"/>
    <property type="match status" value="1"/>
</dbReference>
<gene>
    <name evidence="6" type="ORF">GT755_11185</name>
</gene>
<organism evidence="6 7">
    <name type="scientific">Herbidospora solisilvae</name>
    <dbReference type="NCBI Taxonomy" id="2696284"/>
    <lineage>
        <taxon>Bacteria</taxon>
        <taxon>Bacillati</taxon>
        <taxon>Actinomycetota</taxon>
        <taxon>Actinomycetes</taxon>
        <taxon>Streptosporangiales</taxon>
        <taxon>Streptosporangiaceae</taxon>
        <taxon>Herbidospora</taxon>
    </lineage>
</organism>
<dbReference type="InterPro" id="IPR009057">
    <property type="entry name" value="Homeodomain-like_sf"/>
</dbReference>
<keyword evidence="2" id="KW-0238">DNA-binding</keyword>
<reference evidence="6 7" key="1">
    <citation type="submission" date="2020-01" db="EMBL/GenBank/DDBJ databases">
        <title>Herbidospora sp. NEAU-GS84 nov., a novel actinomycete isolated from soil.</title>
        <authorList>
            <person name="Han L."/>
        </authorList>
    </citation>
    <scope>NUCLEOTIDE SEQUENCE [LARGE SCALE GENOMIC DNA]</scope>
    <source>
        <strain evidence="6 7">NEAU-GS84</strain>
    </source>
</reference>
<evidence type="ECO:0000259" key="4">
    <source>
        <dbReference type="Pfam" id="PF00440"/>
    </source>
</evidence>
<dbReference type="InterPro" id="IPR054156">
    <property type="entry name" value="YxaF_TetR_C"/>
</dbReference>
<dbReference type="RefSeq" id="WP_161479644.1">
    <property type="nucleotide sequence ID" value="NZ_WXEW01000003.1"/>
</dbReference>
<evidence type="ECO:0000313" key="7">
    <source>
        <dbReference type="Proteomes" id="UP000479526"/>
    </source>
</evidence>
<accession>A0A7C9J1X7</accession>
<keyword evidence="3" id="KW-0804">Transcription</keyword>
<evidence type="ECO:0000256" key="1">
    <source>
        <dbReference type="ARBA" id="ARBA00023015"/>
    </source>
</evidence>
<proteinExistence type="predicted"/>
<dbReference type="Pfam" id="PF00440">
    <property type="entry name" value="TetR_N"/>
    <property type="match status" value="1"/>
</dbReference>
<dbReference type="Proteomes" id="UP000479526">
    <property type="component" value="Unassembled WGS sequence"/>
</dbReference>
<evidence type="ECO:0000256" key="2">
    <source>
        <dbReference type="ARBA" id="ARBA00023125"/>
    </source>
</evidence>
<dbReference type="AlphaFoldDB" id="A0A7C9J1X7"/>
<dbReference type="PANTHER" id="PTHR47506:SF3">
    <property type="entry name" value="HTH-TYPE TRANSCRIPTIONAL REGULATOR LMRA"/>
    <property type="match status" value="1"/>
</dbReference>
<dbReference type="PANTHER" id="PTHR47506">
    <property type="entry name" value="TRANSCRIPTIONAL REGULATORY PROTEIN"/>
    <property type="match status" value="1"/>
</dbReference>
<evidence type="ECO:0000256" key="3">
    <source>
        <dbReference type="ARBA" id="ARBA00023163"/>
    </source>
</evidence>
<evidence type="ECO:0000259" key="5">
    <source>
        <dbReference type="Pfam" id="PF21993"/>
    </source>
</evidence>
<keyword evidence="7" id="KW-1185">Reference proteome</keyword>
<dbReference type="Pfam" id="PF21993">
    <property type="entry name" value="TetR_C_13_2"/>
    <property type="match status" value="1"/>
</dbReference>
<dbReference type="InterPro" id="IPR001647">
    <property type="entry name" value="HTH_TetR"/>
</dbReference>
<dbReference type="SUPFAM" id="SSF46689">
    <property type="entry name" value="Homeodomain-like"/>
    <property type="match status" value="1"/>
</dbReference>
<dbReference type="InterPro" id="IPR036271">
    <property type="entry name" value="Tet_transcr_reg_TetR-rel_C_sf"/>
</dbReference>
<dbReference type="Gene3D" id="1.10.357.10">
    <property type="entry name" value="Tetracycline Repressor, domain 2"/>
    <property type="match status" value="1"/>
</dbReference>
<evidence type="ECO:0000313" key="6">
    <source>
        <dbReference type="EMBL" id="NAS22246.1"/>
    </source>
</evidence>
<feature type="domain" description="Transcriptional regulator LmrA/YxaF-like C-terminal" evidence="5">
    <location>
        <begin position="100"/>
        <end position="177"/>
    </location>
</feature>
<comment type="caution">
    <text evidence="6">The sequence shown here is derived from an EMBL/GenBank/DDBJ whole genome shotgun (WGS) entry which is preliminary data.</text>
</comment>
<feature type="domain" description="HTH tetR-type" evidence="4">
    <location>
        <begin position="15"/>
        <end position="62"/>
    </location>
</feature>
<keyword evidence="1" id="KW-0805">Transcription regulation</keyword>
<name>A0A7C9J1X7_9ACTN</name>
<dbReference type="EMBL" id="WXEW01000003">
    <property type="protein sequence ID" value="NAS22246.1"/>
    <property type="molecule type" value="Genomic_DNA"/>
</dbReference>
<dbReference type="GO" id="GO:0003677">
    <property type="term" value="F:DNA binding"/>
    <property type="evidence" value="ECO:0007669"/>
    <property type="project" value="UniProtKB-KW"/>
</dbReference>
<protein>
    <submittedName>
        <fullName evidence="6">TetR family transcriptional regulator</fullName>
    </submittedName>
</protein>